<evidence type="ECO:0000256" key="3">
    <source>
        <dbReference type="SAM" id="MobiDB-lite"/>
    </source>
</evidence>
<comment type="cofactor">
    <cofactor evidence="2">
        <name>Ca(2+)</name>
        <dbReference type="ChEBI" id="CHEBI:29108"/>
    </cofactor>
</comment>
<comment type="similarity">
    <text evidence="1 2">Belongs to the phospholipid scramblase family.</text>
</comment>
<dbReference type="PANTHER" id="PTHR23248:SF9">
    <property type="entry name" value="PHOSPHOLIPID SCRAMBLASE"/>
    <property type="match status" value="1"/>
</dbReference>
<feature type="region of interest" description="Disordered" evidence="3">
    <location>
        <begin position="13"/>
        <end position="42"/>
    </location>
</feature>
<dbReference type="GO" id="GO:0005886">
    <property type="term" value="C:plasma membrane"/>
    <property type="evidence" value="ECO:0007669"/>
    <property type="project" value="TreeGrafter"/>
</dbReference>
<dbReference type="Proteomes" id="UP000024635">
    <property type="component" value="Unassembled WGS sequence"/>
</dbReference>
<protein>
    <recommendedName>
        <fullName evidence="2">Phospholipid scramblase</fullName>
    </recommendedName>
</protein>
<gene>
    <name evidence="4" type="primary">Acey_s0178.g639</name>
    <name evidence="4" type="ORF">Y032_0178g639</name>
</gene>
<dbReference type="PANTHER" id="PTHR23248">
    <property type="entry name" value="PHOSPHOLIPID SCRAMBLASE-RELATED"/>
    <property type="match status" value="1"/>
</dbReference>
<dbReference type="AlphaFoldDB" id="A0A016STU1"/>
<organism evidence="4 5">
    <name type="scientific">Ancylostoma ceylanicum</name>
    <dbReference type="NCBI Taxonomy" id="53326"/>
    <lineage>
        <taxon>Eukaryota</taxon>
        <taxon>Metazoa</taxon>
        <taxon>Ecdysozoa</taxon>
        <taxon>Nematoda</taxon>
        <taxon>Chromadorea</taxon>
        <taxon>Rhabditida</taxon>
        <taxon>Rhabditina</taxon>
        <taxon>Rhabditomorpha</taxon>
        <taxon>Strongyloidea</taxon>
        <taxon>Ancylostomatidae</taxon>
        <taxon>Ancylostomatinae</taxon>
        <taxon>Ancylostoma</taxon>
    </lineage>
</organism>
<keyword evidence="5" id="KW-1185">Reference proteome</keyword>
<evidence type="ECO:0000313" key="5">
    <source>
        <dbReference type="Proteomes" id="UP000024635"/>
    </source>
</evidence>
<sequence length="187" mass="21211">MLEDLEAVPYVITQPGTSNSLPQDVVTRSRETTSEGREEHYEQPMGCISNEDTGIYALDGVKEVTVRQRVRILELFTTIAMNNMYDVYTSTGKLLFSAYERSPCLLRFAFGRQHALTLHVVDNDGQIRYHSECPSLHSNISFDGEAFIIVWLFHQGSTIVRSGLLVISVTHQLLRSTMNCRLMHLTN</sequence>
<keyword evidence="2" id="KW-0564">Palmitate</keyword>
<dbReference type="Pfam" id="PF03803">
    <property type="entry name" value="Scramblase"/>
    <property type="match status" value="1"/>
</dbReference>
<proteinExistence type="inferred from homology"/>
<keyword evidence="2" id="KW-0106">Calcium</keyword>
<dbReference type="STRING" id="53326.A0A016STU1"/>
<evidence type="ECO:0000256" key="1">
    <source>
        <dbReference type="ARBA" id="ARBA00005350"/>
    </source>
</evidence>
<dbReference type="InterPro" id="IPR005552">
    <property type="entry name" value="Scramblase"/>
</dbReference>
<evidence type="ECO:0000256" key="2">
    <source>
        <dbReference type="RuleBase" id="RU363116"/>
    </source>
</evidence>
<dbReference type="GO" id="GO:0017128">
    <property type="term" value="F:phospholipid scramblase activity"/>
    <property type="evidence" value="ECO:0007669"/>
    <property type="project" value="InterPro"/>
</dbReference>
<name>A0A016STU1_9BILA</name>
<keyword evidence="2" id="KW-0449">Lipoprotein</keyword>
<evidence type="ECO:0000313" key="4">
    <source>
        <dbReference type="EMBL" id="EYB93802.1"/>
    </source>
</evidence>
<accession>A0A016STU1</accession>
<comment type="function">
    <text evidence="2">May mediate accelerated ATP-independent bidirectional transbilayer migration of phospholipids upon binding calcium ions that results in a loss of phospholipid asymmetry in the plasma membrane.</text>
</comment>
<comment type="caution">
    <text evidence="4">The sequence shown here is derived from an EMBL/GenBank/DDBJ whole genome shotgun (WGS) entry which is preliminary data.</text>
</comment>
<feature type="compositionally biased region" description="Basic and acidic residues" evidence="3">
    <location>
        <begin position="27"/>
        <end position="42"/>
    </location>
</feature>
<dbReference type="EMBL" id="JARK01001514">
    <property type="protein sequence ID" value="EYB93802.1"/>
    <property type="molecule type" value="Genomic_DNA"/>
</dbReference>
<reference evidence="5" key="1">
    <citation type="journal article" date="2015" name="Nat. Genet.">
        <title>The genome and transcriptome of the zoonotic hookworm Ancylostoma ceylanicum identify infection-specific gene families.</title>
        <authorList>
            <person name="Schwarz E.M."/>
            <person name="Hu Y."/>
            <person name="Antoshechkin I."/>
            <person name="Miller M.M."/>
            <person name="Sternberg P.W."/>
            <person name="Aroian R.V."/>
        </authorList>
    </citation>
    <scope>NUCLEOTIDE SEQUENCE</scope>
    <source>
        <strain evidence="5">HY135</strain>
    </source>
</reference>